<dbReference type="RefSeq" id="XP_038728500.1">
    <property type="nucleotide sequence ID" value="XM_038880790.1"/>
</dbReference>
<organism evidence="1 2">
    <name type="scientific">Botrytis byssoidea</name>
    <dbReference type="NCBI Taxonomy" id="139641"/>
    <lineage>
        <taxon>Eukaryota</taxon>
        <taxon>Fungi</taxon>
        <taxon>Dikarya</taxon>
        <taxon>Ascomycota</taxon>
        <taxon>Pezizomycotina</taxon>
        <taxon>Leotiomycetes</taxon>
        <taxon>Helotiales</taxon>
        <taxon>Sclerotiniaceae</taxon>
        <taxon>Botrytis</taxon>
    </lineage>
</organism>
<protein>
    <submittedName>
        <fullName evidence="1">Uncharacterized protein</fullName>
    </submittedName>
</protein>
<accession>A0A9P5HYT4</accession>
<reference evidence="1 2" key="1">
    <citation type="journal article" date="2020" name="Genome Biol. Evol.">
        <title>Comparative genomics of Sclerotiniaceae.</title>
        <authorList>
            <person name="Valero Jimenez C.A."/>
            <person name="Steentjes M."/>
            <person name="Scholten O.E."/>
            <person name="Van Kan J.A.L."/>
        </authorList>
    </citation>
    <scope>NUCLEOTIDE SEQUENCE [LARGE SCALE GENOMIC DNA]</scope>
    <source>
        <strain evidence="1 2">MUCL 94</strain>
    </source>
</reference>
<dbReference type="EMBL" id="RCSW01000026">
    <property type="protein sequence ID" value="KAF7926766.1"/>
    <property type="molecule type" value="Genomic_DNA"/>
</dbReference>
<evidence type="ECO:0000313" key="1">
    <source>
        <dbReference type="EMBL" id="KAF7926766.1"/>
    </source>
</evidence>
<sequence>MKTASKAPETNYTGLNQSACGAETHLRAFCGVGALEPKWFSLGQPKDACEHLSHMQGHTRNMGTYMKVTFQHMVLKYDK</sequence>
<name>A0A9P5HYT4_9HELO</name>
<proteinExistence type="predicted"/>
<dbReference type="GeneID" id="62153863"/>
<gene>
    <name evidence="1" type="ORF">EAE97_010275</name>
</gene>
<dbReference type="Proteomes" id="UP000710849">
    <property type="component" value="Unassembled WGS sequence"/>
</dbReference>
<evidence type="ECO:0000313" key="2">
    <source>
        <dbReference type="Proteomes" id="UP000710849"/>
    </source>
</evidence>
<dbReference type="AlphaFoldDB" id="A0A9P5HYT4"/>
<comment type="caution">
    <text evidence="1">The sequence shown here is derived from an EMBL/GenBank/DDBJ whole genome shotgun (WGS) entry which is preliminary data.</text>
</comment>
<keyword evidence="2" id="KW-1185">Reference proteome</keyword>